<accession>A0ABT3SZ09</accession>
<dbReference type="Proteomes" id="UP001143307">
    <property type="component" value="Unassembled WGS sequence"/>
</dbReference>
<evidence type="ECO:0008006" key="4">
    <source>
        <dbReference type="Google" id="ProtNLM"/>
    </source>
</evidence>
<feature type="signal peptide" evidence="1">
    <location>
        <begin position="1"/>
        <end position="22"/>
    </location>
</feature>
<dbReference type="EMBL" id="SHNP01000006">
    <property type="protein sequence ID" value="MCX2975109.1"/>
    <property type="molecule type" value="Genomic_DNA"/>
</dbReference>
<name>A0ABT3SZ09_9GAMM</name>
<organism evidence="2 3">
    <name type="scientific">Candidatus Seongchinamella marina</name>
    <dbReference type="NCBI Taxonomy" id="2518990"/>
    <lineage>
        <taxon>Bacteria</taxon>
        <taxon>Pseudomonadati</taxon>
        <taxon>Pseudomonadota</taxon>
        <taxon>Gammaproteobacteria</taxon>
        <taxon>Cellvibrionales</taxon>
        <taxon>Halieaceae</taxon>
        <taxon>Seongchinamella</taxon>
    </lineage>
</organism>
<keyword evidence="3" id="KW-1185">Reference proteome</keyword>
<evidence type="ECO:0000313" key="2">
    <source>
        <dbReference type="EMBL" id="MCX2975109.1"/>
    </source>
</evidence>
<gene>
    <name evidence="2" type="ORF">EYC87_16105</name>
</gene>
<proteinExistence type="predicted"/>
<reference evidence="2" key="1">
    <citation type="submission" date="2019-02" db="EMBL/GenBank/DDBJ databases">
        <authorList>
            <person name="Li S.-H."/>
        </authorList>
    </citation>
    <scope>NUCLEOTIDE SEQUENCE</scope>
    <source>
        <strain evidence="2">IMCC8485</strain>
    </source>
</reference>
<evidence type="ECO:0000256" key="1">
    <source>
        <dbReference type="SAM" id="SignalP"/>
    </source>
</evidence>
<feature type="chain" id="PRO_5045485366" description="DUF3828 domain-containing protein" evidence="1">
    <location>
        <begin position="23"/>
        <end position="295"/>
    </location>
</feature>
<protein>
    <recommendedName>
        <fullName evidence="4">DUF3828 domain-containing protein</fullName>
    </recommendedName>
</protein>
<comment type="caution">
    <text evidence="2">The sequence shown here is derived from an EMBL/GenBank/DDBJ whole genome shotgun (WGS) entry which is preliminary data.</text>
</comment>
<sequence length="295" mass="32219">MDRRIFFLACLIGLTLVSPAQAKRELAAGALPQAVLEAFFSDLSTAVENPANAELGLNATYNLVDGYWIRTTREQVQQTGQVADLNSVMFFKFNRPSSWVITSLRSAGEFARAEVRFQPSASAGVVRNKEHDTIDTTFNLVLKNDDWFIVDFKGPEVKPSEALPDALTVDPSDTPATLVSRFMDIVLQELGPASGSPGSNVNKVAAATKNMWVDERDSRRSLGQGLTMMSMLQPTSWHLVELDQQRSTAELTITIESGSPVAALVPGANKDGGPTTIRFLAKTTNGQWLLQAFIR</sequence>
<dbReference type="RefSeq" id="WP_279253770.1">
    <property type="nucleotide sequence ID" value="NZ_SHNP01000006.1"/>
</dbReference>
<evidence type="ECO:0000313" key="3">
    <source>
        <dbReference type="Proteomes" id="UP001143307"/>
    </source>
</evidence>
<keyword evidence="1" id="KW-0732">Signal</keyword>